<accession>A0ABQ4F4M3</accession>
<gene>
    <name evidence="2" type="ORF">Pma05_83920</name>
</gene>
<keyword evidence="1" id="KW-0812">Transmembrane</keyword>
<evidence type="ECO:0000256" key="1">
    <source>
        <dbReference type="SAM" id="Phobius"/>
    </source>
</evidence>
<sequence>MNPKKNSYDEPYRARIPADVDTPDKIVYGLTARQLAILAVAGVIGYGIFRAVGDLLPQPVLIAILTPLAGAAIVLALGRRDGLSMDAWLLAAVRHTRGPKRLAPAAAGRPLPTPAWAPAVEPPAAAVPVLRLPATAISDTGVIDAGPHAAALVACTTVNIGLRTGDEQAGLIGSYGRWLNSLSGPVQIVVSAQRADLSSHAHRIAESADTIANPALADAARDYADFLHDLAAQRNPLWRTVTVAVTATGDKGRDTEVLRRAEHTASALSALGAQTAVLDGGQAAAVLTCATDPYTPADVSWPRALPDEAVTGPGD</sequence>
<organism evidence="2 3">
    <name type="scientific">Plantactinospora mayteni</name>
    <dbReference type="NCBI Taxonomy" id="566021"/>
    <lineage>
        <taxon>Bacteria</taxon>
        <taxon>Bacillati</taxon>
        <taxon>Actinomycetota</taxon>
        <taxon>Actinomycetes</taxon>
        <taxon>Micromonosporales</taxon>
        <taxon>Micromonosporaceae</taxon>
        <taxon>Plantactinospora</taxon>
    </lineage>
</organism>
<dbReference type="EMBL" id="BONX01000088">
    <property type="protein sequence ID" value="GIH01820.1"/>
    <property type="molecule type" value="Genomic_DNA"/>
</dbReference>
<keyword evidence="3" id="KW-1185">Reference proteome</keyword>
<evidence type="ECO:0000313" key="3">
    <source>
        <dbReference type="Proteomes" id="UP000621500"/>
    </source>
</evidence>
<keyword evidence="1" id="KW-1133">Transmembrane helix</keyword>
<evidence type="ECO:0000313" key="2">
    <source>
        <dbReference type="EMBL" id="GIH01820.1"/>
    </source>
</evidence>
<dbReference type="Pfam" id="PF12666">
    <property type="entry name" value="PrgI"/>
    <property type="match status" value="1"/>
</dbReference>
<dbReference type="InterPro" id="IPR024414">
    <property type="entry name" value="Uncharacterised_PrgI"/>
</dbReference>
<dbReference type="Proteomes" id="UP000621500">
    <property type="component" value="Unassembled WGS sequence"/>
</dbReference>
<proteinExistence type="predicted"/>
<reference evidence="2 3" key="1">
    <citation type="submission" date="2021-01" db="EMBL/GenBank/DDBJ databases">
        <title>Whole genome shotgun sequence of Plantactinospora mayteni NBRC 109088.</title>
        <authorList>
            <person name="Komaki H."/>
            <person name="Tamura T."/>
        </authorList>
    </citation>
    <scope>NUCLEOTIDE SEQUENCE [LARGE SCALE GENOMIC DNA]</scope>
    <source>
        <strain evidence="2 3">NBRC 109088</strain>
    </source>
</reference>
<feature type="transmembrane region" description="Helical" evidence="1">
    <location>
        <begin position="59"/>
        <end position="78"/>
    </location>
</feature>
<name>A0ABQ4F4M3_9ACTN</name>
<evidence type="ECO:0008006" key="4">
    <source>
        <dbReference type="Google" id="ProtNLM"/>
    </source>
</evidence>
<protein>
    <recommendedName>
        <fullName evidence="4">PrgI family protein</fullName>
    </recommendedName>
</protein>
<dbReference type="RefSeq" id="WP_203863035.1">
    <property type="nucleotide sequence ID" value="NZ_BAAAZQ010000053.1"/>
</dbReference>
<comment type="caution">
    <text evidence="2">The sequence shown here is derived from an EMBL/GenBank/DDBJ whole genome shotgun (WGS) entry which is preliminary data.</text>
</comment>
<keyword evidence="1" id="KW-0472">Membrane</keyword>
<feature type="transmembrane region" description="Helical" evidence="1">
    <location>
        <begin position="35"/>
        <end position="53"/>
    </location>
</feature>